<dbReference type="InterPro" id="IPR039859">
    <property type="entry name" value="PFA4/ZDH16/20/ERF2-like"/>
</dbReference>
<keyword evidence="1" id="KW-1133">Transmembrane helix</keyword>
<keyword evidence="1" id="KW-0472">Membrane</keyword>
<proteinExistence type="predicted"/>
<dbReference type="AlphaFoldDB" id="A0A7N0ZZN7"/>
<evidence type="ECO:0000313" key="2">
    <source>
        <dbReference type="EnsemblPlants" id="Kaladp0059s0289.6.v1.1"/>
    </source>
</evidence>
<dbReference type="GO" id="GO:0005794">
    <property type="term" value="C:Golgi apparatus"/>
    <property type="evidence" value="ECO:0007669"/>
    <property type="project" value="TreeGrafter"/>
</dbReference>
<evidence type="ECO:0008006" key="4">
    <source>
        <dbReference type="Google" id="ProtNLM"/>
    </source>
</evidence>
<organism evidence="2 3">
    <name type="scientific">Kalanchoe fedtschenkoi</name>
    <name type="common">Lavender scallops</name>
    <name type="synonym">South American air plant</name>
    <dbReference type="NCBI Taxonomy" id="63787"/>
    <lineage>
        <taxon>Eukaryota</taxon>
        <taxon>Viridiplantae</taxon>
        <taxon>Streptophyta</taxon>
        <taxon>Embryophyta</taxon>
        <taxon>Tracheophyta</taxon>
        <taxon>Spermatophyta</taxon>
        <taxon>Magnoliopsida</taxon>
        <taxon>eudicotyledons</taxon>
        <taxon>Gunneridae</taxon>
        <taxon>Pentapetalae</taxon>
        <taxon>Saxifragales</taxon>
        <taxon>Crassulaceae</taxon>
        <taxon>Kalanchoe</taxon>
    </lineage>
</organism>
<reference evidence="2" key="1">
    <citation type="submission" date="2021-01" db="UniProtKB">
        <authorList>
            <consortium name="EnsemblPlants"/>
        </authorList>
    </citation>
    <scope>IDENTIFICATION</scope>
</reference>
<dbReference type="GO" id="GO:0019706">
    <property type="term" value="F:protein-cysteine S-palmitoyltransferase activity"/>
    <property type="evidence" value="ECO:0007669"/>
    <property type="project" value="TreeGrafter"/>
</dbReference>
<feature type="transmembrane region" description="Helical" evidence="1">
    <location>
        <begin position="7"/>
        <end position="28"/>
    </location>
</feature>
<dbReference type="PROSITE" id="PS50216">
    <property type="entry name" value="DHHC"/>
    <property type="match status" value="1"/>
</dbReference>
<dbReference type="Proteomes" id="UP000594263">
    <property type="component" value="Unplaced"/>
</dbReference>
<dbReference type="PANTHER" id="PTHR22883">
    <property type="entry name" value="ZINC FINGER DHHC DOMAIN CONTAINING PROTEIN"/>
    <property type="match status" value="1"/>
</dbReference>
<evidence type="ECO:0000256" key="1">
    <source>
        <dbReference type="SAM" id="Phobius"/>
    </source>
</evidence>
<feature type="transmembrane region" description="Helical" evidence="1">
    <location>
        <begin position="78"/>
        <end position="94"/>
    </location>
</feature>
<accession>A0A7N0ZZN7</accession>
<keyword evidence="1" id="KW-0812">Transmembrane</keyword>
<feature type="transmembrane region" description="Helical" evidence="1">
    <location>
        <begin position="246"/>
        <end position="265"/>
    </location>
</feature>
<keyword evidence="3" id="KW-1185">Reference proteome</keyword>
<name>A0A7N0ZZN7_KALFE</name>
<feature type="transmembrane region" description="Helical" evidence="1">
    <location>
        <begin position="114"/>
        <end position="132"/>
    </location>
</feature>
<sequence>MGVEWVLVCHGLVTLLVVISFLCGQWPIFQGTFVERIHYFLTGGFYDYLLRLVDSLCGSRGINAILSVEYFCYHRPNPILQLIYVAILGATYYFAVKSSFSYIPGYYLGGSHRYISLVAVCIGVVLFILTCFSDAGTVNTENVSQYLSAYPYDNILYSEKECSTCRITKPARSKHCSICNRIIASVKGTIDSSWPFFSAIGLILAGRLVDFKVIHILTVYYGIENSFLSLAPHVVQWLLSSYNTQILLMVFLAIVSLLLAGFFGYHAHLCLTNTTTNETFKWQDYLSWQRKLKEAKASAEALKAGSRERKAPQSKWKSFFRRSPLEDAEAVVKTNMYDKGWVRNVGEILHPLSTRQSFRRSKVHIN</sequence>
<dbReference type="Gramene" id="Kaladp0059s0289.6.v1.1">
    <property type="protein sequence ID" value="Kaladp0059s0289.6.v1.1"/>
    <property type="gene ID" value="Kaladp0059s0289.v1.1"/>
</dbReference>
<evidence type="ECO:0000313" key="3">
    <source>
        <dbReference type="Proteomes" id="UP000594263"/>
    </source>
</evidence>
<dbReference type="PANTHER" id="PTHR22883:SF286">
    <property type="entry name" value="PROTEIN S-ACYLTRANSFERASE 17-RELATED"/>
    <property type="match status" value="1"/>
</dbReference>
<dbReference type="EnsemblPlants" id="Kaladp0059s0289.6.v1.1">
    <property type="protein sequence ID" value="Kaladp0059s0289.6.v1.1"/>
    <property type="gene ID" value="Kaladp0059s0289.v1.1"/>
</dbReference>
<protein>
    <recommendedName>
        <fullName evidence="4">Palmitoyltransferase</fullName>
    </recommendedName>
</protein>
<dbReference type="GO" id="GO:0005783">
    <property type="term" value="C:endoplasmic reticulum"/>
    <property type="evidence" value="ECO:0007669"/>
    <property type="project" value="TreeGrafter"/>
</dbReference>
<dbReference type="GO" id="GO:0006612">
    <property type="term" value="P:protein targeting to membrane"/>
    <property type="evidence" value="ECO:0007669"/>
    <property type="project" value="TreeGrafter"/>
</dbReference>